<evidence type="ECO:0000313" key="9">
    <source>
        <dbReference type="Proteomes" id="UP000195602"/>
    </source>
</evidence>
<keyword evidence="4" id="KW-0496">Mitochondrion</keyword>
<dbReference type="Proteomes" id="UP000195602">
    <property type="component" value="Unassembled WGS sequence"/>
</dbReference>
<organism evidence="8 9">
    <name type="scientific">Clavispora lusitaniae</name>
    <name type="common">Candida lusitaniae</name>
    <dbReference type="NCBI Taxonomy" id="36911"/>
    <lineage>
        <taxon>Eukaryota</taxon>
        <taxon>Fungi</taxon>
        <taxon>Dikarya</taxon>
        <taxon>Ascomycota</taxon>
        <taxon>Saccharomycotina</taxon>
        <taxon>Pichiomycetes</taxon>
        <taxon>Metschnikowiaceae</taxon>
        <taxon>Clavispora</taxon>
    </lineage>
</organism>
<sequence length="203" mass="22946">MFASLRSLRSLHTPLGGFSSASRWLNTSSSAAAVARSAVDSSLRTKALTNAKNEKVVMWKIYATFHRHNTLCSLVAVVEDLDFMKKNDHLSYNEKVLYYMQLPHQVKLHVSAGMLGFRKAHRAEYEAGYQVSSRLFKMIEEKKLFGPNDKVELILRDFGKGREAFTSALQGKEGANVRPHIVRVTDNTKLKFGGSRSKKLRRL</sequence>
<comment type="function">
    <text evidence="6">Component of the mitochondrial ribosome (mitoribosome), a dedicated translation machinery responsible for the synthesis of mitochondrial genome-encoded proteins, including at least some of the essential transmembrane subunits of the mitochondrial respiratory chain. The mitoribosomes are attached to the mitochondrial inner membrane and translation products are cotranslationally integrated into the membrane.</text>
</comment>
<accession>A0AA91Q0L0</accession>
<keyword evidence="3 8" id="KW-0689">Ribosomal protein</keyword>
<proteinExistence type="inferred from homology"/>
<dbReference type="InterPro" id="IPR036967">
    <property type="entry name" value="Ribosomal_uS11_sf"/>
</dbReference>
<protein>
    <recommendedName>
        <fullName evidence="7">Small ribosomal subunit protein uS11m</fullName>
    </recommendedName>
</protein>
<dbReference type="AlphaFoldDB" id="A0AA91Q0L0"/>
<comment type="caution">
    <text evidence="8">The sequence shown here is derived from an EMBL/GenBank/DDBJ whole genome shotgun (WGS) entry which is preliminary data.</text>
</comment>
<name>A0AA91Q0L0_CLALS</name>
<dbReference type="GO" id="GO:0006412">
    <property type="term" value="P:translation"/>
    <property type="evidence" value="ECO:0007669"/>
    <property type="project" value="InterPro"/>
</dbReference>
<dbReference type="SUPFAM" id="SSF53137">
    <property type="entry name" value="Translational machinery components"/>
    <property type="match status" value="1"/>
</dbReference>
<evidence type="ECO:0000256" key="2">
    <source>
        <dbReference type="ARBA" id="ARBA00006194"/>
    </source>
</evidence>
<dbReference type="KEGG" id="clus:A9F13_06g03520"/>
<evidence type="ECO:0000256" key="5">
    <source>
        <dbReference type="ARBA" id="ARBA00023274"/>
    </source>
</evidence>
<reference evidence="8 9" key="1">
    <citation type="submission" date="2017-04" db="EMBL/GenBank/DDBJ databases">
        <title>Draft genome of the yeast Clavispora lusitaniae type strain CBS 6936.</title>
        <authorList>
            <person name="Durrens P."/>
            <person name="Klopp C."/>
            <person name="Biteau N."/>
            <person name="Fitton-Ouhabi V."/>
            <person name="Dementhon K."/>
            <person name="Accoceberry I."/>
            <person name="Sherman D.J."/>
            <person name="Noel T."/>
        </authorList>
    </citation>
    <scope>NUCLEOTIDE SEQUENCE [LARGE SCALE GENOMIC DNA]</scope>
    <source>
        <strain evidence="8 9">CBS 6936</strain>
    </source>
</reference>
<comment type="similarity">
    <text evidence="2">Belongs to the universal ribosomal protein uS11 family.</text>
</comment>
<evidence type="ECO:0000256" key="7">
    <source>
        <dbReference type="ARBA" id="ARBA00070326"/>
    </source>
</evidence>
<dbReference type="OMA" id="FHRHNTL"/>
<dbReference type="EMBL" id="LYUB02000006">
    <property type="protein sequence ID" value="OVF09189.1"/>
    <property type="molecule type" value="Genomic_DNA"/>
</dbReference>
<dbReference type="Gene3D" id="3.30.420.80">
    <property type="entry name" value="Ribosomal protein S11"/>
    <property type="match status" value="1"/>
</dbReference>
<keyword evidence="5" id="KW-0687">Ribonucleoprotein</keyword>
<dbReference type="GO" id="GO:0003735">
    <property type="term" value="F:structural constituent of ribosome"/>
    <property type="evidence" value="ECO:0007669"/>
    <property type="project" value="EnsemblFungi"/>
</dbReference>
<evidence type="ECO:0000256" key="6">
    <source>
        <dbReference type="ARBA" id="ARBA00037226"/>
    </source>
</evidence>
<comment type="subcellular location">
    <subcellularLocation>
        <location evidence="1">Mitochondrion</location>
    </subcellularLocation>
</comment>
<gene>
    <name evidence="8" type="ORF">A9F13_06g03520</name>
</gene>
<evidence type="ECO:0000256" key="4">
    <source>
        <dbReference type="ARBA" id="ARBA00023128"/>
    </source>
</evidence>
<evidence type="ECO:0000313" key="8">
    <source>
        <dbReference type="EMBL" id="OVF09189.1"/>
    </source>
</evidence>
<dbReference type="GO" id="GO:0005763">
    <property type="term" value="C:mitochondrial small ribosomal subunit"/>
    <property type="evidence" value="ECO:0007669"/>
    <property type="project" value="EnsemblFungi"/>
</dbReference>
<evidence type="ECO:0000256" key="3">
    <source>
        <dbReference type="ARBA" id="ARBA00022980"/>
    </source>
</evidence>
<dbReference type="FunFam" id="3.30.420.80:FF:000011">
    <property type="entry name" value="37S ribosomal protein S18, mitochondrial"/>
    <property type="match status" value="1"/>
</dbReference>
<evidence type="ECO:0000256" key="1">
    <source>
        <dbReference type="ARBA" id="ARBA00004173"/>
    </source>
</evidence>